<proteinExistence type="predicted"/>
<dbReference type="RefSeq" id="WP_343333181.1">
    <property type="nucleotide sequence ID" value="NZ_JAPOHD010000022.1"/>
</dbReference>
<gene>
    <name evidence="1" type="ORF">OU798_10865</name>
</gene>
<accession>A0A9X3FDV8</accession>
<reference evidence="1" key="1">
    <citation type="submission" date="2022-11" db="EMBL/GenBank/DDBJ databases">
        <title>Marilongibacter aestuarii gen. nov., sp. nov., isolated from tidal flat sediment.</title>
        <authorList>
            <person name="Jiayan W."/>
        </authorList>
    </citation>
    <scope>NUCLEOTIDE SEQUENCE</scope>
    <source>
        <strain evidence="1">Z1-6</strain>
    </source>
</reference>
<dbReference type="EMBL" id="JAPOHD010000022">
    <property type="protein sequence ID" value="MCY1720848.1"/>
    <property type="molecule type" value="Genomic_DNA"/>
</dbReference>
<name>A0A9X3FDV8_9BACT</name>
<dbReference type="Proteomes" id="UP001145087">
    <property type="component" value="Unassembled WGS sequence"/>
</dbReference>
<comment type="caution">
    <text evidence="1">The sequence shown here is derived from an EMBL/GenBank/DDBJ whole genome shotgun (WGS) entry which is preliminary data.</text>
</comment>
<dbReference type="AlphaFoldDB" id="A0A9X3FDV8"/>
<protein>
    <submittedName>
        <fullName evidence="1">Uncharacterized protein</fullName>
    </submittedName>
</protein>
<sequence length="59" mass="6562">MTNNTNFDSGWGINNFVFRGKDAQYQVNPFMPQSSCFCQLEQGFGRFSKSGAQHNPPGA</sequence>
<keyword evidence="2" id="KW-1185">Reference proteome</keyword>
<organism evidence="1 2">
    <name type="scientific">Draconibacterium aestuarii</name>
    <dbReference type="NCBI Taxonomy" id="2998507"/>
    <lineage>
        <taxon>Bacteria</taxon>
        <taxon>Pseudomonadati</taxon>
        <taxon>Bacteroidota</taxon>
        <taxon>Bacteroidia</taxon>
        <taxon>Marinilabiliales</taxon>
        <taxon>Prolixibacteraceae</taxon>
        <taxon>Draconibacterium</taxon>
    </lineage>
</organism>
<evidence type="ECO:0000313" key="1">
    <source>
        <dbReference type="EMBL" id="MCY1720848.1"/>
    </source>
</evidence>
<evidence type="ECO:0000313" key="2">
    <source>
        <dbReference type="Proteomes" id="UP001145087"/>
    </source>
</evidence>